<comment type="caution">
    <text evidence="2">The sequence shown here is derived from an EMBL/GenBank/DDBJ whole genome shotgun (WGS) entry which is preliminary data.</text>
</comment>
<keyword evidence="3" id="KW-1185">Reference proteome</keyword>
<keyword evidence="1" id="KW-0732">Signal</keyword>
<dbReference type="Proteomes" id="UP000240357">
    <property type="component" value="Unassembled WGS sequence"/>
</dbReference>
<name>A0A2T2YLE9_9BACT</name>
<sequence>MRCLLVCCLFSCFCSICVFAQNESTKTWQIRWAASSFALSRTPSLQLGIQKNISSRWAVSAEYGLSTYKLYKDKWYPDSVREDFRYHKFRAEVKHYSYVTEVSDNINTHVYWGLEGLFIPERYNKQRDSFRRGYQNYDYFFSRIKSNIYVASLNAGIEWRYKQRLVLDTYAGLGPRFIHIRHYDTVLGYNVPDNGGLLSFLNFDDSKDGKEGWHTTLHVALGFKLGYYIW</sequence>
<evidence type="ECO:0000313" key="3">
    <source>
        <dbReference type="Proteomes" id="UP000240357"/>
    </source>
</evidence>
<proteinExistence type="predicted"/>
<dbReference type="AlphaFoldDB" id="A0A2T2YLE9"/>
<evidence type="ECO:0008006" key="4">
    <source>
        <dbReference type="Google" id="ProtNLM"/>
    </source>
</evidence>
<dbReference type="RefSeq" id="WP_106932509.1">
    <property type="nucleotide sequence ID" value="NZ_PYFT01000001.1"/>
</dbReference>
<organism evidence="2 3">
    <name type="scientific">Adhaeribacter arboris</name>
    <dbReference type="NCBI Taxonomy" id="2072846"/>
    <lineage>
        <taxon>Bacteria</taxon>
        <taxon>Pseudomonadati</taxon>
        <taxon>Bacteroidota</taxon>
        <taxon>Cytophagia</taxon>
        <taxon>Cytophagales</taxon>
        <taxon>Hymenobacteraceae</taxon>
        <taxon>Adhaeribacter</taxon>
    </lineage>
</organism>
<evidence type="ECO:0000256" key="1">
    <source>
        <dbReference type="SAM" id="SignalP"/>
    </source>
</evidence>
<dbReference type="EMBL" id="PYFT01000001">
    <property type="protein sequence ID" value="PSR56331.1"/>
    <property type="molecule type" value="Genomic_DNA"/>
</dbReference>
<protein>
    <recommendedName>
        <fullName evidence="4">DUF3575 domain-containing protein</fullName>
    </recommendedName>
</protein>
<dbReference type="OrthoDB" id="893066at2"/>
<feature type="chain" id="PRO_5015455806" description="DUF3575 domain-containing protein" evidence="1">
    <location>
        <begin position="21"/>
        <end position="230"/>
    </location>
</feature>
<gene>
    <name evidence="2" type="ORF">AHMF7605_23950</name>
</gene>
<evidence type="ECO:0000313" key="2">
    <source>
        <dbReference type="EMBL" id="PSR56331.1"/>
    </source>
</evidence>
<feature type="signal peptide" evidence="1">
    <location>
        <begin position="1"/>
        <end position="20"/>
    </location>
</feature>
<accession>A0A2T2YLE9</accession>
<reference evidence="2 3" key="1">
    <citation type="submission" date="2018-03" db="EMBL/GenBank/DDBJ databases">
        <title>Adhaeribacter sp. HMF7605 Genome sequencing and assembly.</title>
        <authorList>
            <person name="Kang H."/>
            <person name="Kang J."/>
            <person name="Cha I."/>
            <person name="Kim H."/>
            <person name="Joh K."/>
        </authorList>
    </citation>
    <scope>NUCLEOTIDE SEQUENCE [LARGE SCALE GENOMIC DNA]</scope>
    <source>
        <strain evidence="2 3">HMF7605</strain>
    </source>
</reference>